<dbReference type="Pfam" id="PF13344">
    <property type="entry name" value="Hydrolase_6"/>
    <property type="match status" value="1"/>
</dbReference>
<dbReference type="GO" id="GO:0016791">
    <property type="term" value="F:phosphatase activity"/>
    <property type="evidence" value="ECO:0007669"/>
    <property type="project" value="TreeGrafter"/>
</dbReference>
<dbReference type="Gene3D" id="3.40.50.1000">
    <property type="entry name" value="HAD superfamily/HAD-like"/>
    <property type="match status" value="2"/>
</dbReference>
<dbReference type="InterPro" id="IPR036412">
    <property type="entry name" value="HAD-like_sf"/>
</dbReference>
<gene>
    <name evidence="1" type="ORF">SAMN05428953_11016</name>
</gene>
<evidence type="ECO:0000313" key="2">
    <source>
        <dbReference type="Proteomes" id="UP000198894"/>
    </source>
</evidence>
<proteinExistence type="predicted"/>
<reference evidence="2" key="1">
    <citation type="submission" date="2016-10" db="EMBL/GenBank/DDBJ databases">
        <authorList>
            <person name="Varghese N."/>
            <person name="Submissions S."/>
        </authorList>
    </citation>
    <scope>NUCLEOTIDE SEQUENCE [LARGE SCALE GENOMIC DNA]</scope>
    <source>
        <strain evidence="2">CGMCC 1.11022</strain>
    </source>
</reference>
<dbReference type="Pfam" id="PF13242">
    <property type="entry name" value="Hydrolase_like"/>
    <property type="match status" value="1"/>
</dbReference>
<dbReference type="InterPro" id="IPR006356">
    <property type="entry name" value="HAD-SF_hydro_IIA_hyp3"/>
</dbReference>
<dbReference type="InterPro" id="IPR006357">
    <property type="entry name" value="HAD-SF_hydro_IIA"/>
</dbReference>
<dbReference type="AlphaFoldDB" id="A0A1G8XPA6"/>
<keyword evidence="1" id="KW-0378">Hydrolase</keyword>
<dbReference type="GO" id="GO:0005737">
    <property type="term" value="C:cytoplasm"/>
    <property type="evidence" value="ECO:0007669"/>
    <property type="project" value="TreeGrafter"/>
</dbReference>
<name>A0A1G8XPA6_9HYPH</name>
<dbReference type="CDD" id="cd07525">
    <property type="entry name" value="HAD_like"/>
    <property type="match status" value="1"/>
</dbReference>
<dbReference type="EMBL" id="FNEE01000010">
    <property type="protein sequence ID" value="SDJ92411.1"/>
    <property type="molecule type" value="Genomic_DNA"/>
</dbReference>
<sequence>MSTKPVEHLNGIGALVERYQVFLLDQFGVLHDGTNPYPGAVEALSALKRAGRTIVLVSNSGRRARPNEARLLKLGFEPGSWDQFVSSGEIAWRSFHEMAISGKLRPNTKCLLISREGDRSAIEGLPFVLTGGGDDAELVLIAASEGDHYDIEHYRRLFAPAAMRQVPCFCTNPDKIMLTAVGPRFGAGQLADLYESLGGSVTRIGKPYTPIFDAALALAGNPDRSSVVCVGDSVEHDVAGGIGAGVATALVLSGILADTPDLAELFDSLDAYPDYTTDSFRFAD</sequence>
<evidence type="ECO:0000313" key="1">
    <source>
        <dbReference type="EMBL" id="SDJ92411.1"/>
    </source>
</evidence>
<dbReference type="SUPFAM" id="SSF56784">
    <property type="entry name" value="HAD-like"/>
    <property type="match status" value="1"/>
</dbReference>
<accession>A0A1G8XPA6</accession>
<dbReference type="InterPro" id="IPR023214">
    <property type="entry name" value="HAD_sf"/>
</dbReference>
<dbReference type="RefSeq" id="WP_091595364.1">
    <property type="nucleotide sequence ID" value="NZ_FNEE01000010.1"/>
</dbReference>
<keyword evidence="2" id="KW-1185">Reference proteome</keyword>
<dbReference type="PANTHER" id="PTHR19288:SF90">
    <property type="entry name" value="OS08G0542600 PROTEIN"/>
    <property type="match status" value="1"/>
</dbReference>
<dbReference type="PANTHER" id="PTHR19288">
    <property type="entry name" value="4-NITROPHENYLPHOSPHATASE-RELATED"/>
    <property type="match status" value="1"/>
</dbReference>
<dbReference type="Proteomes" id="UP000198894">
    <property type="component" value="Unassembled WGS sequence"/>
</dbReference>
<organism evidence="1 2">
    <name type="scientific">Mesorhizobium muleiense</name>
    <dbReference type="NCBI Taxonomy" id="1004279"/>
    <lineage>
        <taxon>Bacteria</taxon>
        <taxon>Pseudomonadati</taxon>
        <taxon>Pseudomonadota</taxon>
        <taxon>Alphaproteobacteria</taxon>
        <taxon>Hyphomicrobiales</taxon>
        <taxon>Phyllobacteriaceae</taxon>
        <taxon>Mesorhizobium</taxon>
    </lineage>
</organism>
<protein>
    <submittedName>
        <fullName evidence="1">HAD-superfamily class IIA hydrolase, TIGR01459</fullName>
    </submittedName>
</protein>
<dbReference type="NCBIfam" id="TIGR01459">
    <property type="entry name" value="HAD-SF-IIA-hyp4"/>
    <property type="match status" value="1"/>
</dbReference>